<evidence type="ECO:0000256" key="1">
    <source>
        <dbReference type="ARBA" id="ARBA00006611"/>
    </source>
</evidence>
<dbReference type="Pfam" id="PF00437">
    <property type="entry name" value="T2SSE"/>
    <property type="match status" value="1"/>
</dbReference>
<protein>
    <submittedName>
        <fullName evidence="3">CpaF family protein</fullName>
    </submittedName>
</protein>
<evidence type="ECO:0000313" key="3">
    <source>
        <dbReference type="EMBL" id="MDL0431874.1"/>
    </source>
</evidence>
<keyword evidence="4" id="KW-1185">Reference proteome</keyword>
<name>A0ABT7ICI9_9GAMM</name>
<dbReference type="InterPro" id="IPR050921">
    <property type="entry name" value="T4SS_GSP_E_ATPase"/>
</dbReference>
<dbReference type="InterPro" id="IPR027417">
    <property type="entry name" value="P-loop_NTPase"/>
</dbReference>
<dbReference type="Gene3D" id="3.30.450.380">
    <property type="match status" value="1"/>
</dbReference>
<dbReference type="PANTHER" id="PTHR30486:SF15">
    <property type="entry name" value="TYPE II_IV SECRETION SYSTEM ATPASE"/>
    <property type="match status" value="1"/>
</dbReference>
<dbReference type="SMART" id="SM00382">
    <property type="entry name" value="AAA"/>
    <property type="match status" value="1"/>
</dbReference>
<dbReference type="InterPro" id="IPR003593">
    <property type="entry name" value="AAA+_ATPase"/>
</dbReference>
<comment type="caution">
    <text evidence="3">The sequence shown here is derived from an EMBL/GenBank/DDBJ whole genome shotgun (WGS) entry which is preliminary data.</text>
</comment>
<feature type="domain" description="AAA+ ATPase" evidence="2">
    <location>
        <begin position="202"/>
        <end position="356"/>
    </location>
</feature>
<organism evidence="3 4">
    <name type="scientific">Marinobacter azerbaijanicus</name>
    <dbReference type="NCBI Taxonomy" id="3050455"/>
    <lineage>
        <taxon>Bacteria</taxon>
        <taxon>Pseudomonadati</taxon>
        <taxon>Pseudomonadota</taxon>
        <taxon>Gammaproteobacteria</taxon>
        <taxon>Pseudomonadales</taxon>
        <taxon>Marinobacteraceae</taxon>
        <taxon>Marinobacter</taxon>
    </lineage>
</organism>
<dbReference type="EMBL" id="JASSVS010000005">
    <property type="protein sequence ID" value="MDL0431874.1"/>
    <property type="molecule type" value="Genomic_DNA"/>
</dbReference>
<evidence type="ECO:0000313" key="4">
    <source>
        <dbReference type="Proteomes" id="UP001227964"/>
    </source>
</evidence>
<dbReference type="InterPro" id="IPR001482">
    <property type="entry name" value="T2SS/T4SS_dom"/>
</dbReference>
<dbReference type="Proteomes" id="UP001227964">
    <property type="component" value="Unassembled WGS sequence"/>
</dbReference>
<proteinExistence type="inferred from homology"/>
<comment type="similarity">
    <text evidence="1">Belongs to the GSP E family.</text>
</comment>
<dbReference type="SUPFAM" id="SSF52540">
    <property type="entry name" value="P-loop containing nucleoside triphosphate hydrolases"/>
    <property type="match status" value="1"/>
</dbReference>
<sequence length="401" mass="44313">MATRVDQEYQDLKKRVHYFLVERLDEEGVEVGKSGRETLYGFVQDNVQSFVSQNRMPLSAQDLTLLARETFDEVAGFGPLEPLLSDDSVNDILVNGPEDVFVEIAGVLQRAHTRFIDDDHVTRVIRRILAPLGRRLDESSPMVDARLPDGSRVNAIIPPIALDGPSISIRKFTQKHLTAQDLVNSGSMTAECLDVLTSLVETRRNILISGGTGTGKTTILNLLSQYIPRDERVVTIEDSAELQLNHPHIVRLETRPANTEGTGKITARDLVINALRMRPDRIILGEVRAGEIIELLQAMNTGHEGSMSTIHSNSAKDALVRIETLLAVNGYDAGERAIGRLIGSSLDVIVQLSRLPNGRRFVSEVVAMKATPDDPYRMETLYRTEEGTDDGMVKLTGEGVR</sequence>
<accession>A0ABT7ICI9</accession>
<dbReference type="Gene3D" id="3.40.50.300">
    <property type="entry name" value="P-loop containing nucleotide triphosphate hydrolases"/>
    <property type="match status" value="1"/>
</dbReference>
<dbReference type="RefSeq" id="WP_285391009.1">
    <property type="nucleotide sequence ID" value="NZ_JASSVS010000005.1"/>
</dbReference>
<reference evidence="3 4" key="1">
    <citation type="submission" date="2023-06" db="EMBL/GenBank/DDBJ databases">
        <title>Marinobacter azerbaijanicus a moderately halophilic, isolated from Urmia Lake in Azerbaijan region of Iran.</title>
        <authorList>
            <person name="Sanchez-Porro C."/>
            <person name="Aghdam E.M."/>
            <person name="Saheb S.M."/>
            <person name="Tarhriz V."/>
            <person name="Kazemi E."/>
            <person name="Ammozegar M.A."/>
            <person name="Ventosa A."/>
            <person name="Hejazi M.S."/>
        </authorList>
    </citation>
    <scope>NUCLEOTIDE SEQUENCE [LARGE SCALE GENOMIC DNA]</scope>
    <source>
        <strain evidence="3 4">TBZ242</strain>
    </source>
</reference>
<evidence type="ECO:0000259" key="2">
    <source>
        <dbReference type="SMART" id="SM00382"/>
    </source>
</evidence>
<dbReference type="CDD" id="cd01130">
    <property type="entry name" value="VirB11-like_ATPase"/>
    <property type="match status" value="1"/>
</dbReference>
<dbReference type="PANTHER" id="PTHR30486">
    <property type="entry name" value="TWITCHING MOTILITY PROTEIN PILT"/>
    <property type="match status" value="1"/>
</dbReference>
<gene>
    <name evidence="3" type="ORF">QPM17_12085</name>
</gene>